<evidence type="ECO:0000313" key="7">
    <source>
        <dbReference type="Proteomes" id="UP000196573"/>
    </source>
</evidence>
<feature type="binding site" evidence="4">
    <location>
        <position position="309"/>
    </location>
    <ligand>
        <name>Mg(2+)</name>
        <dbReference type="ChEBI" id="CHEBI:18420"/>
    </ligand>
</feature>
<comment type="similarity">
    <text evidence="2 4">Belongs to the isochorismate synthase family.</text>
</comment>
<keyword evidence="3 4" id="KW-0413">Isomerase</keyword>
<comment type="catalytic activity">
    <reaction evidence="1 4">
        <text>chorismate = isochorismate</text>
        <dbReference type="Rhea" id="RHEA:18985"/>
        <dbReference type="ChEBI" id="CHEBI:29748"/>
        <dbReference type="ChEBI" id="CHEBI:29780"/>
        <dbReference type="EC" id="5.4.4.2"/>
    </reaction>
</comment>
<evidence type="ECO:0000313" key="6">
    <source>
        <dbReference type="EMBL" id="SMA49447.1"/>
    </source>
</evidence>
<proteinExistence type="inferred from homology"/>
<name>A0A1X7APZ7_9GAMM</name>
<dbReference type="EC" id="5.4.4.2" evidence="4"/>
<evidence type="ECO:0000256" key="1">
    <source>
        <dbReference type="ARBA" id="ARBA00000799"/>
    </source>
</evidence>
<dbReference type="Proteomes" id="UP000196573">
    <property type="component" value="Unassembled WGS sequence"/>
</dbReference>
<organism evidence="6 7">
    <name type="scientific">Parendozoicomonas haliclonae</name>
    <dbReference type="NCBI Taxonomy" id="1960125"/>
    <lineage>
        <taxon>Bacteria</taxon>
        <taxon>Pseudomonadati</taxon>
        <taxon>Pseudomonadota</taxon>
        <taxon>Gammaproteobacteria</taxon>
        <taxon>Oceanospirillales</taxon>
        <taxon>Endozoicomonadaceae</taxon>
        <taxon>Parendozoicomonas</taxon>
    </lineage>
</organism>
<dbReference type="Gene3D" id="3.60.120.10">
    <property type="entry name" value="Anthranilate synthase"/>
    <property type="match status" value="1"/>
</dbReference>
<evidence type="ECO:0000259" key="5">
    <source>
        <dbReference type="Pfam" id="PF00425"/>
    </source>
</evidence>
<protein>
    <recommendedName>
        <fullName evidence="4">Isochorismate synthase MenF</fullName>
        <ecNumber evidence="4">5.4.4.2</ecNumber>
    </recommendedName>
    <alternativeName>
        <fullName evidence="4">Isochorismate mutase</fullName>
    </alternativeName>
</protein>
<sequence>MNPVNSQRPDALKQAIDSLTHSLSLAQPTSQWQRISVPVVGHEMGEVQFLPLLAGGAGLRLYWANRDNTLEVAVFGSALSFKQNTTDALSECQSALADVFQDMPSARVYGGLAFSSREDDHWPGFGGGELVLPEIELVRDQAGLTLSCHFIFDGSLSSVQHQQRLIDSLQSLHCADRFPTELPQAEITDEHPGWDYWQSCAAQALDALEEGRVAKVVLSREQTLALNGPLCPWTMLSALQSLNPNTYRFAFCQADGAVFFGASPECLYQRTENQLHSEALAGTTARNGDPVQDRRLAAALLTDDKNRRENALVMRSIQEALAQCSETVDTERDIELIRLKSVQHLRQRINARLNPETTDAQLLGLLHPTPAVGGLPKAEAHELIAELEDYPRGWYAGPFGTLHAQGAEFAVALRSARLEGQTLKLYSGAGLVPGSNINAEWAELDSKLRTIQSILDIEL</sequence>
<dbReference type="GO" id="GO:0008909">
    <property type="term" value="F:isochorismate synthase activity"/>
    <property type="evidence" value="ECO:0007669"/>
    <property type="project" value="UniProtKB-UniRule"/>
</dbReference>
<evidence type="ECO:0000256" key="3">
    <source>
        <dbReference type="ARBA" id="ARBA00023235"/>
    </source>
</evidence>
<keyword evidence="4" id="KW-0474">Menaquinone biosynthesis</keyword>
<dbReference type="UniPathway" id="UPA00079"/>
<dbReference type="InterPro" id="IPR034681">
    <property type="entry name" value="MenF"/>
</dbReference>
<dbReference type="InterPro" id="IPR015890">
    <property type="entry name" value="Chorismate_C"/>
</dbReference>
<keyword evidence="4" id="KW-0479">Metal-binding</keyword>
<keyword evidence="7" id="KW-1185">Reference proteome</keyword>
<accession>A0A1X7APZ7</accession>
<comment type="cofactor">
    <cofactor evidence="4">
        <name>Mg(2+)</name>
        <dbReference type="ChEBI" id="CHEBI:18420"/>
    </cofactor>
</comment>
<dbReference type="HAMAP" id="MF_01935">
    <property type="entry name" value="MenF"/>
    <property type="match status" value="1"/>
</dbReference>
<dbReference type="PANTHER" id="PTHR42839:SF2">
    <property type="entry name" value="ISOCHORISMATE SYNTHASE ENTC"/>
    <property type="match status" value="1"/>
</dbReference>
<comment type="function">
    <text evidence="4">Catalyzes the conversion of chorismate to isochorismate.</text>
</comment>
<dbReference type="InterPro" id="IPR005801">
    <property type="entry name" value="ADC_synthase"/>
</dbReference>
<dbReference type="EMBL" id="FWPT01000007">
    <property type="protein sequence ID" value="SMA49447.1"/>
    <property type="molecule type" value="Genomic_DNA"/>
</dbReference>
<comment type="pathway">
    <text evidence="4">Quinol/quinone metabolism; 1,4-dihydroxy-2-naphthoate biosynthesis; 1,4-dihydroxy-2-naphthoate from chorismate: step 1/7.</text>
</comment>
<dbReference type="InterPro" id="IPR004561">
    <property type="entry name" value="IsoChor_synthase"/>
</dbReference>
<dbReference type="AlphaFoldDB" id="A0A1X7APZ7"/>
<dbReference type="SUPFAM" id="SSF56322">
    <property type="entry name" value="ADC synthase"/>
    <property type="match status" value="1"/>
</dbReference>
<feature type="domain" description="Chorismate-utilising enzyme C-terminal" evidence="5">
    <location>
        <begin position="197"/>
        <end position="447"/>
    </location>
</feature>
<evidence type="ECO:0000256" key="4">
    <source>
        <dbReference type="HAMAP-Rule" id="MF_01935"/>
    </source>
</evidence>
<comment type="pathway">
    <text evidence="4">Quinol/quinone metabolism; menaquinone biosynthesis.</text>
</comment>
<dbReference type="GO" id="GO:0009234">
    <property type="term" value="P:menaquinone biosynthetic process"/>
    <property type="evidence" value="ECO:0007669"/>
    <property type="project" value="UniProtKB-UniRule"/>
</dbReference>
<reference evidence="6 7" key="1">
    <citation type="submission" date="2017-03" db="EMBL/GenBank/DDBJ databases">
        <authorList>
            <person name="Afonso C.L."/>
            <person name="Miller P.J."/>
            <person name="Scott M.A."/>
            <person name="Spackman E."/>
            <person name="Goraichik I."/>
            <person name="Dimitrov K.M."/>
            <person name="Suarez D.L."/>
            <person name="Swayne D.E."/>
        </authorList>
    </citation>
    <scope>NUCLEOTIDE SEQUENCE [LARGE SCALE GENOMIC DNA]</scope>
    <source>
        <strain evidence="6">SB41UT1</strain>
    </source>
</reference>
<evidence type="ECO:0000256" key="2">
    <source>
        <dbReference type="ARBA" id="ARBA00005297"/>
    </source>
</evidence>
<keyword evidence="4" id="KW-0460">Magnesium</keyword>
<dbReference type="GO" id="GO:0000287">
    <property type="term" value="F:magnesium ion binding"/>
    <property type="evidence" value="ECO:0007669"/>
    <property type="project" value="UniProtKB-UniRule"/>
</dbReference>
<feature type="active site" description="Proton donor" evidence="4">
    <location>
        <position position="265"/>
    </location>
</feature>
<dbReference type="UniPathway" id="UPA01057">
    <property type="reaction ID" value="UER00163"/>
</dbReference>
<feature type="active site" description="Proton acceptor" evidence="4">
    <location>
        <position position="215"/>
    </location>
</feature>
<dbReference type="NCBIfam" id="TIGR00543">
    <property type="entry name" value="isochor_syn"/>
    <property type="match status" value="1"/>
</dbReference>
<feature type="binding site" evidence="4">
    <location>
        <position position="443"/>
    </location>
    <ligand>
        <name>Mg(2+)</name>
        <dbReference type="ChEBI" id="CHEBI:18420"/>
    </ligand>
</feature>
<dbReference type="Pfam" id="PF00425">
    <property type="entry name" value="Chorismate_bind"/>
    <property type="match status" value="1"/>
</dbReference>
<dbReference type="PANTHER" id="PTHR42839">
    <property type="entry name" value="ISOCHORISMATE SYNTHASE ENTC"/>
    <property type="match status" value="1"/>
</dbReference>
<gene>
    <name evidence="4 6" type="primary">menF</name>
    <name evidence="6" type="ORF">EHSB41UT_03267</name>
</gene>